<proteinExistence type="predicted"/>
<dbReference type="GO" id="GO:0016020">
    <property type="term" value="C:membrane"/>
    <property type="evidence" value="ECO:0007669"/>
    <property type="project" value="InterPro"/>
</dbReference>
<evidence type="ECO:0000313" key="3">
    <source>
        <dbReference type="Proteomes" id="UP000186795"/>
    </source>
</evidence>
<evidence type="ECO:0000259" key="1">
    <source>
        <dbReference type="Pfam" id="PF09648"/>
    </source>
</evidence>
<dbReference type="AlphaFoldDB" id="A0A1N7JIE3"/>
<reference evidence="3" key="1">
    <citation type="submission" date="2017-01" db="EMBL/GenBank/DDBJ databases">
        <authorList>
            <person name="Varghese N."/>
            <person name="Submissions S."/>
        </authorList>
    </citation>
    <scope>NUCLEOTIDE SEQUENCE [LARGE SCALE GENOMIC DNA]</scope>
    <source>
        <strain evidence="3">DSM 45196</strain>
    </source>
</reference>
<evidence type="ECO:0000313" key="2">
    <source>
        <dbReference type="EMBL" id="SIS49080.1"/>
    </source>
</evidence>
<sequence length="263" mass="29994">MDWSRAKSILILAFFSLNVFLAYQLLEAKGEQSQTQQVSQDTRRELTELTSDKHIDIRDQLPENTPDVSYLQAEPLKMESLRKQDPRWRKNSSGGYTLTFRSPLQKTGDLQKILDRYVPGFQQYKSVDKTDGDSPILFQMWNGRPIFDDRLTVTLKGESITRLELTPFQVRSDNATATRPGWSAQSALVTLIKSGQIREGAVITDVILGYHGQSYDGDKQLLSPVWRIRTEDTTFYVNAITGASEIDTNGQIHEQQTERGRFN</sequence>
<dbReference type="Proteomes" id="UP000186795">
    <property type="component" value="Unassembled WGS sequence"/>
</dbReference>
<keyword evidence="3" id="KW-1185">Reference proteome</keyword>
<dbReference type="InterPro" id="IPR018604">
    <property type="entry name" value="YycI-like"/>
</dbReference>
<organism evidence="2 3">
    <name type="scientific">Kroppenstedtia eburnea</name>
    <dbReference type="NCBI Taxonomy" id="714067"/>
    <lineage>
        <taxon>Bacteria</taxon>
        <taxon>Bacillati</taxon>
        <taxon>Bacillota</taxon>
        <taxon>Bacilli</taxon>
        <taxon>Bacillales</taxon>
        <taxon>Thermoactinomycetaceae</taxon>
        <taxon>Kroppenstedtia</taxon>
    </lineage>
</organism>
<dbReference type="OrthoDB" id="2388036at2"/>
<dbReference type="EMBL" id="FTOD01000002">
    <property type="protein sequence ID" value="SIS49080.1"/>
    <property type="molecule type" value="Genomic_DNA"/>
</dbReference>
<name>A0A1N7JIE3_9BACL</name>
<protein>
    <submittedName>
        <fullName evidence="2">Two-component signal transduction system YycFG, regulatory protein YycI</fullName>
    </submittedName>
</protein>
<dbReference type="Pfam" id="PF09648">
    <property type="entry name" value="YycI"/>
    <property type="match status" value="1"/>
</dbReference>
<feature type="domain" description="Regulatory protein YycH-like" evidence="1">
    <location>
        <begin position="34"/>
        <end position="240"/>
    </location>
</feature>
<gene>
    <name evidence="2" type="ORF">SAMN05421790_102138</name>
</gene>
<accession>A0A1N7JIE3</accession>
<dbReference type="Gene3D" id="2.40.128.690">
    <property type="entry name" value="YycH protein, domain 3-like"/>
    <property type="match status" value="1"/>
</dbReference>
<dbReference type="RefSeq" id="WP_076523677.1">
    <property type="nucleotide sequence ID" value="NZ_CP048103.1"/>
</dbReference>